<evidence type="ECO:0008006" key="3">
    <source>
        <dbReference type="Google" id="ProtNLM"/>
    </source>
</evidence>
<name>A4XMD7_CALS8</name>
<dbReference type="KEGG" id="csc:Csac_2495"/>
<dbReference type="STRING" id="351627.Csac_2495"/>
<accession>A4XMD7</accession>
<evidence type="ECO:0000313" key="1">
    <source>
        <dbReference type="EMBL" id="ABP68072.2"/>
    </source>
</evidence>
<dbReference type="HOGENOM" id="CLU_2567402_0_0_9"/>
<evidence type="ECO:0000313" key="2">
    <source>
        <dbReference type="Proteomes" id="UP000000256"/>
    </source>
</evidence>
<dbReference type="eggNOG" id="COG5611">
    <property type="taxonomic scope" value="Bacteria"/>
</dbReference>
<gene>
    <name evidence="1" type="ordered locus">Csac_2495</name>
</gene>
<sequence length="81" mass="9245">MLQQLQLQRLYDILSACICSDGIEAEEADIVLFAIKSYKESNVDFIAAYLFHHIAKSGNNRIFTFDKKAFSKLNVEILNTD</sequence>
<dbReference type="Proteomes" id="UP000000256">
    <property type="component" value="Chromosome"/>
</dbReference>
<organism evidence="1 2">
    <name type="scientific">Caldicellulosiruptor saccharolyticus (strain ATCC 43494 / DSM 8903 / Tp8T 6331)</name>
    <dbReference type="NCBI Taxonomy" id="351627"/>
    <lineage>
        <taxon>Bacteria</taxon>
        <taxon>Bacillati</taxon>
        <taxon>Bacillota</taxon>
        <taxon>Bacillota incertae sedis</taxon>
        <taxon>Caldicellulosiruptorales</taxon>
        <taxon>Caldicellulosiruptoraceae</taxon>
        <taxon>Caldicellulosiruptor</taxon>
    </lineage>
</organism>
<keyword evidence="2" id="KW-1185">Reference proteome</keyword>
<reference evidence="1 2" key="1">
    <citation type="journal article" date="2008" name="Appl. Environ. Microbiol.">
        <title>Hydrogenomics of the extremely thermophilic bacterium Caldicellulosiruptor saccharolyticus.</title>
        <authorList>
            <person name="van de Werken H.J."/>
            <person name="Verhaart M.R."/>
            <person name="VanFossen A.L."/>
            <person name="Willquist K."/>
            <person name="Lewis D.L."/>
            <person name="Nichols J.D."/>
            <person name="Goorissen H.P."/>
            <person name="Mongodin E.F."/>
            <person name="Nelson K.E."/>
            <person name="van Niel E.W."/>
            <person name="Stams A.J."/>
            <person name="Ward D.E."/>
            <person name="de Vos W.M."/>
            <person name="van der Oost J."/>
            <person name="Kelly R.M."/>
            <person name="Kengen S.W."/>
        </authorList>
    </citation>
    <scope>NUCLEOTIDE SEQUENCE [LARGE SCALE GENOMIC DNA]</scope>
    <source>
        <strain evidence="2">ATCC 43494 / DSM 8903 / Tp8T 6331</strain>
    </source>
</reference>
<dbReference type="AlphaFoldDB" id="A4XMD7"/>
<dbReference type="EMBL" id="CP000679">
    <property type="protein sequence ID" value="ABP68072.2"/>
    <property type="molecule type" value="Genomic_DNA"/>
</dbReference>
<proteinExistence type="predicted"/>
<protein>
    <recommendedName>
        <fullName evidence="3">PIN domain-containing protein</fullName>
    </recommendedName>
</protein>